<keyword evidence="1" id="KW-0812">Transmembrane</keyword>
<keyword evidence="1" id="KW-0472">Membrane</keyword>
<accession>A0ABW7IXV1</accession>
<dbReference type="EMBL" id="JBIHSN010000003">
    <property type="protein sequence ID" value="MFH0266491.1"/>
    <property type="molecule type" value="Genomic_DNA"/>
</dbReference>
<feature type="transmembrane region" description="Helical" evidence="1">
    <location>
        <begin position="12"/>
        <end position="30"/>
    </location>
</feature>
<evidence type="ECO:0000313" key="2">
    <source>
        <dbReference type="EMBL" id="MFH0266491.1"/>
    </source>
</evidence>
<comment type="caution">
    <text evidence="2">The sequence shown here is derived from an EMBL/GenBank/DDBJ whole genome shotgun (WGS) entry which is preliminary data.</text>
</comment>
<evidence type="ECO:0000256" key="1">
    <source>
        <dbReference type="SAM" id="Phobius"/>
    </source>
</evidence>
<keyword evidence="1" id="KW-1133">Transmembrane helix</keyword>
<dbReference type="RefSeq" id="WP_394608243.1">
    <property type="nucleotide sequence ID" value="NZ_JBIHSJ010000004.1"/>
</dbReference>
<organism evidence="2 3">
    <name type="scientific">Vibrio rumoiensis</name>
    <dbReference type="NCBI Taxonomy" id="76258"/>
    <lineage>
        <taxon>Bacteria</taxon>
        <taxon>Pseudomonadati</taxon>
        <taxon>Pseudomonadota</taxon>
        <taxon>Gammaproteobacteria</taxon>
        <taxon>Vibrionales</taxon>
        <taxon>Vibrionaceae</taxon>
        <taxon>Vibrio</taxon>
    </lineage>
</organism>
<name>A0ABW7IXV1_9VIBR</name>
<reference evidence="2 3" key="1">
    <citation type="submission" date="2024-10" db="EMBL/GenBank/DDBJ databases">
        <authorList>
            <person name="Yibar A."/>
            <person name="Saticioglu I.B."/>
            <person name="Duman M."/>
            <person name="Ajmi N."/>
            <person name="Gurler F."/>
            <person name="Ay H."/>
            <person name="Onuk E."/>
            <person name="Guler S."/>
            <person name="Romalde J.L."/>
        </authorList>
    </citation>
    <scope>NUCLEOTIDE SEQUENCE [LARGE SCALE GENOMIC DNA]</scope>
    <source>
        <strain evidence="2 3">14-MA-B</strain>
    </source>
</reference>
<keyword evidence="3" id="KW-1185">Reference proteome</keyword>
<evidence type="ECO:0000313" key="3">
    <source>
        <dbReference type="Proteomes" id="UP001607151"/>
    </source>
</evidence>
<sequence>MAAEKLTKARLVQILIIFIILASAFTWRTYHHQPVKKSEDICHLDRSCSLNLEGITLSINFKKIDKEQVEISIQAIENKDKSKIMALSVSSNVLTENTHHIQNETFRLNVRAALNNSRWSIETQDGKQHWFTLKE</sequence>
<gene>
    <name evidence="2" type="ORF">ACGRQ9_13670</name>
</gene>
<proteinExistence type="predicted"/>
<protein>
    <submittedName>
        <fullName evidence="2">Uncharacterized protein</fullName>
    </submittedName>
</protein>
<dbReference type="Proteomes" id="UP001607151">
    <property type="component" value="Unassembled WGS sequence"/>
</dbReference>